<name>I0AFP0_IGNAJ</name>
<reference evidence="1 2" key="1">
    <citation type="journal article" date="2012" name="Front. Microbiol.">
        <title>Complete genome of Ignavibacterium album, a metabolically versatile, flagellated, facultative anaerobe from the phylum Chlorobi.</title>
        <authorList>
            <person name="Liu Z."/>
            <person name="Frigaard N.-U."/>
            <person name="Vogl K."/>
            <person name="Iino T."/>
            <person name="Ohkuma M."/>
            <person name="Overmann J."/>
            <person name="Bryant D.A."/>
        </authorList>
    </citation>
    <scope>NUCLEOTIDE SEQUENCE [LARGE SCALE GENOMIC DNA]</scope>
    <source>
        <strain evidence="2">DSM 19864 / JCM 16511 / NBRC 101810 / Mat9-16</strain>
    </source>
</reference>
<dbReference type="Pfam" id="PF07030">
    <property type="entry name" value="Phage_Mu_Gp36"/>
    <property type="match status" value="1"/>
</dbReference>
<dbReference type="eggNOG" id="COG4387">
    <property type="taxonomic scope" value="Bacteria"/>
</dbReference>
<organism evidence="1 2">
    <name type="scientific">Ignavibacterium album (strain DSM 19864 / JCM 16511 / NBRC 101810 / Mat9-16)</name>
    <dbReference type="NCBI Taxonomy" id="945713"/>
    <lineage>
        <taxon>Bacteria</taxon>
        <taxon>Pseudomonadati</taxon>
        <taxon>Ignavibacteriota</taxon>
        <taxon>Ignavibacteria</taxon>
        <taxon>Ignavibacteriales</taxon>
        <taxon>Ignavibacteriaceae</taxon>
        <taxon>Ignavibacterium</taxon>
    </lineage>
</organism>
<evidence type="ECO:0000313" key="1">
    <source>
        <dbReference type="EMBL" id="AFH47797.1"/>
    </source>
</evidence>
<dbReference type="OrthoDB" id="9805172at2"/>
<gene>
    <name evidence="1" type="ordered locus">IALB_0083</name>
</gene>
<dbReference type="STRING" id="945713.IALB_0083"/>
<dbReference type="KEGG" id="ial:IALB_0083"/>
<dbReference type="EMBL" id="CP003418">
    <property type="protein sequence ID" value="AFH47797.1"/>
    <property type="molecule type" value="Genomic_DNA"/>
</dbReference>
<proteinExistence type="predicted"/>
<accession>I0AFP0</accession>
<dbReference type="RefSeq" id="WP_014558957.1">
    <property type="nucleotide sequence ID" value="NC_017464.1"/>
</dbReference>
<protein>
    <submittedName>
        <fullName evidence="1">Mu-like prophage protein GP36</fullName>
    </submittedName>
</protein>
<dbReference type="HOGENOM" id="CLU_112375_0_1_10"/>
<dbReference type="AlphaFoldDB" id="I0AFP0"/>
<evidence type="ECO:0000313" key="2">
    <source>
        <dbReference type="Proteomes" id="UP000007394"/>
    </source>
</evidence>
<sequence length="143" mass="16678">MAYINQEILERYISGEELTRLTDDNNNGSVNITVLDEAINVASNEFDNYLRDIYDTLQFPFPLPDMLTQIIVDITIYNLYKRRYRLDMPESITKIYETAIDKLSKISRGEIQLTLPKKSTAGFIKINKTDSDRLFSREELDKL</sequence>
<dbReference type="Proteomes" id="UP000007394">
    <property type="component" value="Chromosome"/>
</dbReference>
<dbReference type="InterPro" id="IPR009752">
    <property type="entry name" value="Phage_Mu_GpJ"/>
</dbReference>
<keyword evidence="2" id="KW-1185">Reference proteome</keyword>